<evidence type="ECO:0000313" key="2">
    <source>
        <dbReference type="EMBL" id="QSX01094.1"/>
    </source>
</evidence>
<dbReference type="EMBL" id="CP071462">
    <property type="protein sequence ID" value="QSX01094.1"/>
    <property type="molecule type" value="Genomic_DNA"/>
</dbReference>
<name>A0A8A2VG32_9EURY</name>
<dbReference type="KEGG" id="hakz:J0X25_09125"/>
<evidence type="ECO:0000313" key="3">
    <source>
        <dbReference type="Proteomes" id="UP000663203"/>
    </source>
</evidence>
<evidence type="ECO:0000256" key="1">
    <source>
        <dbReference type="SAM" id="MobiDB-lite"/>
    </source>
</evidence>
<reference evidence="2 3" key="1">
    <citation type="submission" date="2021-03" db="EMBL/GenBank/DDBJ databases">
        <title>Haloterrigena longa sp. nov. and Haloterrigena limicola sp. nov., extremely halophilic archaea isolated from a salt lake.</title>
        <authorList>
            <person name="Henglin C."/>
        </authorList>
    </citation>
    <scope>NUCLEOTIDE SEQUENCE [LARGE SCALE GENOMIC DNA]</scope>
    <source>
        <strain evidence="2 3">KZCA68</strain>
    </source>
</reference>
<protein>
    <submittedName>
        <fullName evidence="2">Uncharacterized protein</fullName>
    </submittedName>
</protein>
<keyword evidence="3" id="KW-1185">Reference proteome</keyword>
<dbReference type="Proteomes" id="UP000663203">
    <property type="component" value="Chromosome"/>
</dbReference>
<dbReference type="AlphaFoldDB" id="A0A8A2VG32"/>
<gene>
    <name evidence="2" type="ORF">J0X25_09125</name>
</gene>
<accession>A0A8A2VG32</accession>
<sequence length="664" mass="74605">MPDGPPVAHADQVRPFPSRSTSEYAVPTKYAEHPEKTEFGSVTTRFDDEIELIHPAPDIETLFQTTHLTAQLHLYNRDQQDRDWPFANDGATLYDLAILNVMDKVLDVEELSPASLDIPTRRFKVVFLKRARQPATHKGFYEYINGLEPVLTRLGYRSASDLPGSETLRLASKENVPKELDDSEQDAFDAAVVRAIYAVYRNGIEVPSSVSATYGFDAVTPPLYERAVPRTEKQTALRNWVQLLVDETVEPLTFYRSQPRTDFQQYIGLFAASALYGCGVQTVTNVSDYNYTREVIPKGSGIGKYIRDDDLPLNGAQVALENTEKQAITEQFDAVHRATLGLAERFGFFQSPRSLAVDLYRIEWNGAENDVTINRPPKSENDNRSQWTYAVLGIIDTEARFTLGTRWLPDKSTYPRVITELAPIVNDFVAVEALYADSELISGALIDAFRGIAGSDWVVRAPNQKVIKLLKRYTPENHTGYVPTVSWKTSSKPSAVSYPYNSSNPSLIEFTAQELKRADPVNTEEQTKFSDFTDAEKSSASLPSTLWEQFDDPESLSGVGNASTHTAYLTDRSLPDRSGSGIHFPYYQRWAIEESINQISNDFMPVINSSNEKLRLYGVNVAILFQNWHTLINRALSPELGLRRTVTHPELLMAIQDVAFNDTN</sequence>
<organism evidence="2 3">
    <name type="scientific">Haloterrigena alkaliphila</name>
    <dbReference type="NCBI Taxonomy" id="2816475"/>
    <lineage>
        <taxon>Archaea</taxon>
        <taxon>Methanobacteriati</taxon>
        <taxon>Methanobacteriota</taxon>
        <taxon>Stenosarchaea group</taxon>
        <taxon>Halobacteria</taxon>
        <taxon>Halobacteriales</taxon>
        <taxon>Natrialbaceae</taxon>
        <taxon>Haloterrigena</taxon>
    </lineage>
</organism>
<dbReference type="GeneID" id="63187464"/>
<dbReference type="RefSeq" id="WP_207290808.1">
    <property type="nucleotide sequence ID" value="NZ_CP071462.1"/>
</dbReference>
<feature type="region of interest" description="Disordered" evidence="1">
    <location>
        <begin position="1"/>
        <end position="27"/>
    </location>
</feature>
<proteinExistence type="predicted"/>